<name>A0A5S4FJX0_9ACTN</name>
<keyword evidence="3" id="KW-1185">Reference proteome</keyword>
<feature type="domain" description="O-acyltransferase WSD1-like N-terminal" evidence="1">
    <location>
        <begin position="49"/>
        <end position="178"/>
    </location>
</feature>
<dbReference type="Pfam" id="PF03007">
    <property type="entry name" value="WS_DGAT_cat"/>
    <property type="match status" value="1"/>
</dbReference>
<accession>A0A5S4FJX0</accession>
<proteinExistence type="predicted"/>
<evidence type="ECO:0000259" key="1">
    <source>
        <dbReference type="Pfam" id="PF03007"/>
    </source>
</evidence>
<sequence length="441" mass="46413">MNGEIAAGQVPLTFGDHYVLRLTAGVADDFRMHFGLGLRMPGSPPPAADLRELVAKKVAAQASALAYRLVGAGRRARWEPDPGFDPAYHVEYHRVPRGSDVHQAAEAAIRVRALSRERPLWSLMVLHGYADDEHMLCYRAHHAFQDGMGAINAVRALLGDQTLPSPEAGVAHLGSGEAGSARPGAGMRQALADLLRLAGPPPRWFTPGAPGSAGAPARQLHVAALDIASFHDIARATGTSIAQIGVTLVAGALRSWRPAAGPRGSQVGMAKAARGGGRDMTVALPVSLTGAGRHAGLGNHTGLIPVTLPCGEPDAFARLQRVAAQTTLRRLGEARRRAKALYRVPAGLAVPLLRLLSPLATVGECRQLNVSAVRMTRADPGMSEIFAIPPLAPGVAGMIVILHADDAVSFSGVFDARVSRPEELMGLLRPALRELHAAATR</sequence>
<dbReference type="GO" id="GO:0004144">
    <property type="term" value="F:diacylglycerol O-acyltransferase activity"/>
    <property type="evidence" value="ECO:0007669"/>
    <property type="project" value="InterPro"/>
</dbReference>
<dbReference type="InterPro" id="IPR004255">
    <property type="entry name" value="O-acyltransferase_WSD1_N"/>
</dbReference>
<dbReference type="EMBL" id="VCKX01000308">
    <property type="protein sequence ID" value="TMR20933.1"/>
    <property type="molecule type" value="Genomic_DNA"/>
</dbReference>
<gene>
    <name evidence="2" type="ORF">ETD85_51590</name>
</gene>
<dbReference type="SUPFAM" id="SSF52777">
    <property type="entry name" value="CoA-dependent acyltransferases"/>
    <property type="match status" value="1"/>
</dbReference>
<dbReference type="GO" id="GO:0019432">
    <property type="term" value="P:triglyceride biosynthetic process"/>
    <property type="evidence" value="ECO:0007669"/>
    <property type="project" value="UniProtKB-UniPathway"/>
</dbReference>
<dbReference type="UniPathway" id="UPA00282"/>
<comment type="caution">
    <text evidence="2">The sequence shown here is derived from an EMBL/GenBank/DDBJ whole genome shotgun (WGS) entry which is preliminary data.</text>
</comment>
<dbReference type="Proteomes" id="UP000306628">
    <property type="component" value="Unassembled WGS sequence"/>
</dbReference>
<dbReference type="OrthoDB" id="4671961at2"/>
<evidence type="ECO:0000313" key="3">
    <source>
        <dbReference type="Proteomes" id="UP000306628"/>
    </source>
</evidence>
<protein>
    <recommendedName>
        <fullName evidence="1">O-acyltransferase WSD1-like N-terminal domain-containing protein</fullName>
    </recommendedName>
</protein>
<evidence type="ECO:0000313" key="2">
    <source>
        <dbReference type="EMBL" id="TMR20933.1"/>
    </source>
</evidence>
<reference evidence="2 3" key="1">
    <citation type="submission" date="2019-05" db="EMBL/GenBank/DDBJ databases">
        <title>Draft genome sequence of Nonomuraea zeae DSM 100528.</title>
        <authorList>
            <person name="Saricaoglu S."/>
            <person name="Isik K."/>
        </authorList>
    </citation>
    <scope>NUCLEOTIDE SEQUENCE [LARGE SCALE GENOMIC DNA]</scope>
    <source>
        <strain evidence="2 3">DSM 100528</strain>
    </source>
</reference>
<dbReference type="AlphaFoldDB" id="A0A5S4FJX0"/>
<dbReference type="RefSeq" id="WP_138697191.1">
    <property type="nucleotide sequence ID" value="NZ_JBHSAZ010000043.1"/>
</dbReference>
<organism evidence="2 3">
    <name type="scientific">Nonomuraea zeae</name>
    <dbReference type="NCBI Taxonomy" id="1642303"/>
    <lineage>
        <taxon>Bacteria</taxon>
        <taxon>Bacillati</taxon>
        <taxon>Actinomycetota</taxon>
        <taxon>Actinomycetes</taxon>
        <taxon>Streptosporangiales</taxon>
        <taxon>Streptosporangiaceae</taxon>
        <taxon>Nonomuraea</taxon>
    </lineage>
</organism>